<dbReference type="VEuPathDB" id="FungiDB:ASPWEDRAFT_172394"/>
<proteinExistence type="predicted"/>
<dbReference type="InterPro" id="IPR008927">
    <property type="entry name" value="6-PGluconate_DH-like_C_sf"/>
</dbReference>
<dbReference type="Pfam" id="PF09130">
    <property type="entry name" value="DUF1932"/>
    <property type="match status" value="1"/>
</dbReference>
<dbReference type="InterPro" id="IPR013328">
    <property type="entry name" value="6PGD_dom2"/>
</dbReference>
<dbReference type="GeneID" id="63746779"/>
<keyword evidence="3" id="KW-1185">Reference proteome</keyword>
<name>A0A1L9RKY2_ASPWE</name>
<evidence type="ECO:0000313" key="2">
    <source>
        <dbReference type="EMBL" id="OJJ35596.1"/>
    </source>
</evidence>
<dbReference type="Gene3D" id="1.10.1040.10">
    <property type="entry name" value="N-(1-d-carboxylethyl)-l-norvaline Dehydrogenase, domain 2"/>
    <property type="match status" value="1"/>
</dbReference>
<dbReference type="EMBL" id="KV878212">
    <property type="protein sequence ID" value="OJJ35596.1"/>
    <property type="molecule type" value="Genomic_DNA"/>
</dbReference>
<dbReference type="Proteomes" id="UP000184383">
    <property type="component" value="Unassembled WGS sequence"/>
</dbReference>
<dbReference type="OrthoDB" id="9988102at2759"/>
<organism evidence="2 3">
    <name type="scientific">Aspergillus wentii DTO 134E9</name>
    <dbReference type="NCBI Taxonomy" id="1073089"/>
    <lineage>
        <taxon>Eukaryota</taxon>
        <taxon>Fungi</taxon>
        <taxon>Dikarya</taxon>
        <taxon>Ascomycota</taxon>
        <taxon>Pezizomycotina</taxon>
        <taxon>Eurotiomycetes</taxon>
        <taxon>Eurotiomycetidae</taxon>
        <taxon>Eurotiales</taxon>
        <taxon>Aspergillaceae</taxon>
        <taxon>Aspergillus</taxon>
        <taxon>Aspergillus subgen. Cremei</taxon>
    </lineage>
</organism>
<reference evidence="3" key="1">
    <citation type="journal article" date="2017" name="Genome Biol.">
        <title>Comparative genomics reveals high biological diversity and specific adaptations in the industrially and medically important fungal genus Aspergillus.</title>
        <authorList>
            <person name="de Vries R.P."/>
            <person name="Riley R."/>
            <person name="Wiebenga A."/>
            <person name="Aguilar-Osorio G."/>
            <person name="Amillis S."/>
            <person name="Uchima C.A."/>
            <person name="Anderluh G."/>
            <person name="Asadollahi M."/>
            <person name="Askin M."/>
            <person name="Barry K."/>
            <person name="Battaglia E."/>
            <person name="Bayram O."/>
            <person name="Benocci T."/>
            <person name="Braus-Stromeyer S.A."/>
            <person name="Caldana C."/>
            <person name="Canovas D."/>
            <person name="Cerqueira G.C."/>
            <person name="Chen F."/>
            <person name="Chen W."/>
            <person name="Choi C."/>
            <person name="Clum A."/>
            <person name="Dos Santos R.A."/>
            <person name="Damasio A.R."/>
            <person name="Diallinas G."/>
            <person name="Emri T."/>
            <person name="Fekete E."/>
            <person name="Flipphi M."/>
            <person name="Freyberg S."/>
            <person name="Gallo A."/>
            <person name="Gournas C."/>
            <person name="Habgood R."/>
            <person name="Hainaut M."/>
            <person name="Harispe M.L."/>
            <person name="Henrissat B."/>
            <person name="Hilden K.S."/>
            <person name="Hope R."/>
            <person name="Hossain A."/>
            <person name="Karabika E."/>
            <person name="Karaffa L."/>
            <person name="Karanyi Z."/>
            <person name="Krasevec N."/>
            <person name="Kuo A."/>
            <person name="Kusch H."/>
            <person name="LaButti K."/>
            <person name="Lagendijk E.L."/>
            <person name="Lapidus A."/>
            <person name="Levasseur A."/>
            <person name="Lindquist E."/>
            <person name="Lipzen A."/>
            <person name="Logrieco A.F."/>
            <person name="MacCabe A."/>
            <person name="Maekelae M.R."/>
            <person name="Malavazi I."/>
            <person name="Melin P."/>
            <person name="Meyer V."/>
            <person name="Mielnichuk N."/>
            <person name="Miskei M."/>
            <person name="Molnar A.P."/>
            <person name="Mule G."/>
            <person name="Ngan C.Y."/>
            <person name="Orejas M."/>
            <person name="Orosz E."/>
            <person name="Ouedraogo J.P."/>
            <person name="Overkamp K.M."/>
            <person name="Park H.-S."/>
            <person name="Perrone G."/>
            <person name="Piumi F."/>
            <person name="Punt P.J."/>
            <person name="Ram A.F."/>
            <person name="Ramon A."/>
            <person name="Rauscher S."/>
            <person name="Record E."/>
            <person name="Riano-Pachon D.M."/>
            <person name="Robert V."/>
            <person name="Roehrig J."/>
            <person name="Ruller R."/>
            <person name="Salamov A."/>
            <person name="Salih N.S."/>
            <person name="Samson R.A."/>
            <person name="Sandor E."/>
            <person name="Sanguinetti M."/>
            <person name="Schuetze T."/>
            <person name="Sepcic K."/>
            <person name="Shelest E."/>
            <person name="Sherlock G."/>
            <person name="Sophianopoulou V."/>
            <person name="Squina F.M."/>
            <person name="Sun H."/>
            <person name="Susca A."/>
            <person name="Todd R.B."/>
            <person name="Tsang A."/>
            <person name="Unkles S.E."/>
            <person name="van de Wiele N."/>
            <person name="van Rossen-Uffink D."/>
            <person name="Oliveira J.V."/>
            <person name="Vesth T.C."/>
            <person name="Visser J."/>
            <person name="Yu J.-H."/>
            <person name="Zhou M."/>
            <person name="Andersen M.R."/>
            <person name="Archer D.B."/>
            <person name="Baker S.E."/>
            <person name="Benoit I."/>
            <person name="Brakhage A.A."/>
            <person name="Braus G.H."/>
            <person name="Fischer R."/>
            <person name="Frisvad J.C."/>
            <person name="Goldman G.H."/>
            <person name="Houbraken J."/>
            <person name="Oakley B."/>
            <person name="Pocsi I."/>
            <person name="Scazzocchio C."/>
            <person name="Seiboth B."/>
            <person name="vanKuyk P.A."/>
            <person name="Wortman J."/>
            <person name="Dyer P.S."/>
            <person name="Grigoriev I.V."/>
        </authorList>
    </citation>
    <scope>NUCLEOTIDE SEQUENCE [LARGE SCALE GENOMIC DNA]</scope>
    <source>
        <strain evidence="3">DTO 134E9</strain>
    </source>
</reference>
<evidence type="ECO:0000259" key="1">
    <source>
        <dbReference type="Pfam" id="PF09130"/>
    </source>
</evidence>
<sequence length="332" mass="35766">MRPVSVGIHSIGEMGYGIAILLKAHGYRVLTVGSGRSERTLSRIRSASIESLSSDQELVIQSDYLLSIVPPRDALATARRIAEVCKLPDTEAKRQGIEDIDGLPTRRKLYYLDLNATPARLSAEVGSVFVDGSPTSESPSALCHFLDGGIIGPPPSHNVQDGSWKKPSLVVSGSVDLPSTFPRLSEILNMKLVSSQIGAASTLKLSVAALTKGLTALSIFSFSTAQKESLLPELLEHLKEYAPHISAWATKSVPEAGPKAYRFVEEMQGIGEMFDSEGNWDGLGAGVYGSIAEVYRTIAEQTELGKADKSQGQTVEEIAETIVRRKKAVKEE</sequence>
<gene>
    <name evidence="2" type="ORF">ASPWEDRAFT_172394</name>
</gene>
<dbReference type="InterPro" id="IPR015814">
    <property type="entry name" value="Pgluconate_DH_NAD-bd_C"/>
</dbReference>
<dbReference type="STRING" id="1073089.A0A1L9RKY2"/>
<feature type="domain" description="Phosphogluconate dehydrogenase NAD-binding putative C-terminal" evidence="1">
    <location>
        <begin position="225"/>
        <end position="297"/>
    </location>
</feature>
<dbReference type="RefSeq" id="XP_040689272.1">
    <property type="nucleotide sequence ID" value="XM_040830931.1"/>
</dbReference>
<dbReference type="InterPro" id="IPR036291">
    <property type="entry name" value="NAD(P)-bd_dom_sf"/>
</dbReference>
<dbReference type="AlphaFoldDB" id="A0A1L9RKY2"/>
<dbReference type="SUPFAM" id="SSF48179">
    <property type="entry name" value="6-phosphogluconate dehydrogenase C-terminal domain-like"/>
    <property type="match status" value="1"/>
</dbReference>
<dbReference type="SUPFAM" id="SSF51735">
    <property type="entry name" value="NAD(P)-binding Rossmann-fold domains"/>
    <property type="match status" value="1"/>
</dbReference>
<dbReference type="Gene3D" id="3.40.50.720">
    <property type="entry name" value="NAD(P)-binding Rossmann-like Domain"/>
    <property type="match status" value="1"/>
</dbReference>
<evidence type="ECO:0000313" key="3">
    <source>
        <dbReference type="Proteomes" id="UP000184383"/>
    </source>
</evidence>
<protein>
    <recommendedName>
        <fullName evidence="1">Phosphogluconate dehydrogenase NAD-binding putative C-terminal domain-containing protein</fullName>
    </recommendedName>
</protein>
<accession>A0A1L9RKY2</accession>